<comment type="similarity">
    <text evidence="2">Belongs to the methyltransferase superfamily. L-isoaspartyl/D-aspartyl protein methyltransferase family.</text>
</comment>
<evidence type="ECO:0000313" key="12">
    <source>
        <dbReference type="EMBL" id="AXH93704.1"/>
    </source>
</evidence>
<gene>
    <name evidence="12" type="primary">fxlM</name>
    <name evidence="12" type="ORF">DVH21_29465</name>
    <name evidence="13" type="ORF">F6X54_11220</name>
</gene>
<keyword evidence="8" id="KW-0949">S-adenosyl-L-methionine</keyword>
<dbReference type="GO" id="GO:0032259">
    <property type="term" value="P:methylation"/>
    <property type="evidence" value="ECO:0007669"/>
    <property type="project" value="UniProtKB-KW"/>
</dbReference>
<keyword evidence="15" id="KW-1185">Reference proteome</keyword>
<comment type="subcellular location">
    <subcellularLocation>
        <location evidence="1">Cytoplasm</location>
    </subcellularLocation>
</comment>
<keyword evidence="6 12" id="KW-0489">Methyltransferase</keyword>
<dbReference type="InterPro" id="IPR029063">
    <property type="entry name" value="SAM-dependent_MTases_sf"/>
</dbReference>
<evidence type="ECO:0000256" key="5">
    <source>
        <dbReference type="ARBA" id="ARBA00022490"/>
    </source>
</evidence>
<dbReference type="EC" id="2.1.1.77" evidence="3"/>
<proteinExistence type="inferred from homology"/>
<reference evidence="12 14" key="1">
    <citation type="submission" date="2018-07" db="EMBL/GenBank/DDBJ databases">
        <authorList>
            <person name="Ye Y."/>
        </authorList>
    </citation>
    <scope>NUCLEOTIDE SEQUENCE [LARGE SCALE GENOMIC DNA]</scope>
    <source>
        <strain evidence="12">110B</strain>
        <strain evidence="14">H14(2018)</strain>
    </source>
</reference>
<evidence type="ECO:0000256" key="4">
    <source>
        <dbReference type="ARBA" id="ARBA00013346"/>
    </source>
</evidence>
<dbReference type="Gene3D" id="3.40.50.150">
    <property type="entry name" value="Vaccinia Virus protein VP39"/>
    <property type="match status" value="1"/>
</dbReference>
<sequence>MAETSIGESAQLRAALVDTLRDKGMVTSALVEAAIRAVPRHWFMPAGTPTEVAYGYDSSVVTKRDQDGMAISSVSAAYIQARMLELAELRPGMTVLEVGSGGLNAAYLAEVVGPEGRVVSIDIDPEIIDLASTALDATGYSSRVRVLVADAEHGVPDEGPFDAIIVTVGAWDIAPAWLDQLASDGVLVLPLIMNGVTRTIGFRRDGDHLASTSAEVAGFVPMQGAGRHADQVLELADTTGGKVKLAFDSGAPPDLIQLNGVLDADAAEFWSGVTVSHGISFADLHLWLAWYLDGFGRLAADEGSALAARKRWLPFAVVRGAGLACLVLRDAMQGAGAEFGARAYGRDGQVAAAALIEQIQAWDRAGRHTPPTFAYWPAGGDRSQIRADATVMNKTHGVVTISWPTSS</sequence>
<evidence type="ECO:0000256" key="8">
    <source>
        <dbReference type="ARBA" id="ARBA00022691"/>
    </source>
</evidence>
<protein>
    <recommendedName>
        <fullName evidence="4">Protein-L-isoaspartate O-methyltransferase</fullName>
        <ecNumber evidence="3">2.1.1.77</ecNumber>
    </recommendedName>
    <alternativeName>
        <fullName evidence="11">L-isoaspartyl protein carboxyl methyltransferase</fullName>
    </alternativeName>
    <alternativeName>
        <fullName evidence="9">Protein L-isoaspartyl methyltransferase</fullName>
    </alternativeName>
    <alternativeName>
        <fullName evidence="10">Protein-beta-aspartate methyltransferase</fullName>
    </alternativeName>
</protein>
<evidence type="ECO:0000313" key="15">
    <source>
        <dbReference type="Proteomes" id="UP000471364"/>
    </source>
</evidence>
<evidence type="ECO:0000313" key="14">
    <source>
        <dbReference type="Proteomes" id="UP000253958"/>
    </source>
</evidence>
<dbReference type="RefSeq" id="WP_030500420.1">
    <property type="nucleotide sequence ID" value="NZ_CBDRJA010000010.1"/>
</dbReference>
<dbReference type="Pfam" id="PF01135">
    <property type="entry name" value="PCMT"/>
    <property type="match status" value="1"/>
</dbReference>
<organism evidence="12 14">
    <name type="scientific">Micromonospora aurantiaca</name>
    <name type="common">nom. illeg.</name>
    <dbReference type="NCBI Taxonomy" id="47850"/>
    <lineage>
        <taxon>Bacteria</taxon>
        <taxon>Bacillati</taxon>
        <taxon>Actinomycetota</taxon>
        <taxon>Actinomycetes</taxon>
        <taxon>Micromonosporales</taxon>
        <taxon>Micromonosporaceae</taxon>
        <taxon>Micromonospora</taxon>
    </lineage>
</organism>
<dbReference type="EMBL" id="CP031263">
    <property type="protein sequence ID" value="AXH93704.1"/>
    <property type="molecule type" value="Genomic_DNA"/>
</dbReference>
<dbReference type="EMBL" id="WAAR01000039">
    <property type="protein sequence ID" value="KAB1116597.1"/>
    <property type="molecule type" value="Genomic_DNA"/>
</dbReference>
<evidence type="ECO:0000256" key="3">
    <source>
        <dbReference type="ARBA" id="ARBA00011890"/>
    </source>
</evidence>
<keyword evidence="7 12" id="KW-0808">Transferase</keyword>
<dbReference type="PANTHER" id="PTHR11579">
    <property type="entry name" value="PROTEIN-L-ISOASPARTATE O-METHYLTRANSFERASE"/>
    <property type="match status" value="1"/>
</dbReference>
<evidence type="ECO:0000256" key="9">
    <source>
        <dbReference type="ARBA" id="ARBA00030757"/>
    </source>
</evidence>
<evidence type="ECO:0000256" key="6">
    <source>
        <dbReference type="ARBA" id="ARBA00022603"/>
    </source>
</evidence>
<evidence type="ECO:0000256" key="1">
    <source>
        <dbReference type="ARBA" id="ARBA00004496"/>
    </source>
</evidence>
<keyword evidence="5" id="KW-0963">Cytoplasm</keyword>
<dbReference type="PANTHER" id="PTHR11579:SF0">
    <property type="entry name" value="PROTEIN-L-ISOASPARTATE(D-ASPARTATE) O-METHYLTRANSFERASE"/>
    <property type="match status" value="1"/>
</dbReference>
<dbReference type="GO" id="GO:0005737">
    <property type="term" value="C:cytoplasm"/>
    <property type="evidence" value="ECO:0007669"/>
    <property type="project" value="UniProtKB-SubCell"/>
</dbReference>
<evidence type="ECO:0000256" key="7">
    <source>
        <dbReference type="ARBA" id="ARBA00022679"/>
    </source>
</evidence>
<evidence type="ECO:0000256" key="11">
    <source>
        <dbReference type="ARBA" id="ARBA00031350"/>
    </source>
</evidence>
<evidence type="ECO:0000256" key="2">
    <source>
        <dbReference type="ARBA" id="ARBA00005369"/>
    </source>
</evidence>
<dbReference type="SUPFAM" id="SSF53335">
    <property type="entry name" value="S-adenosyl-L-methionine-dependent methyltransferases"/>
    <property type="match status" value="1"/>
</dbReference>
<dbReference type="CDD" id="cd02440">
    <property type="entry name" value="AdoMet_MTases"/>
    <property type="match status" value="1"/>
</dbReference>
<name>A0A3M9KA27_9ACTN</name>
<dbReference type="NCBIfam" id="TIGR04364">
    <property type="entry name" value="methyltran_FxLD"/>
    <property type="match status" value="1"/>
</dbReference>
<reference evidence="12 14" key="2">
    <citation type="submission" date="2018-08" db="EMBL/GenBank/DDBJ databases">
        <title>Streptomyces kandeliansis sp. nov., an endophytic bacterium isolated from mangrove plant.</title>
        <authorList>
            <person name="Wang R."/>
        </authorList>
    </citation>
    <scope>NUCLEOTIDE SEQUENCE [LARGE SCALE GENOMIC DNA]</scope>
    <source>
        <strain evidence="12">110B</strain>
        <strain evidence="14">H14(2018)</strain>
    </source>
</reference>
<dbReference type="InterPro" id="IPR027573">
    <property type="entry name" value="Methyltran_FxLD"/>
</dbReference>
<evidence type="ECO:0000313" key="13">
    <source>
        <dbReference type="EMBL" id="KAB1116597.1"/>
    </source>
</evidence>
<reference evidence="13 15" key="3">
    <citation type="submission" date="2019-09" db="EMBL/GenBank/DDBJ databases">
        <title>High taxonomic diversity of Micromonospora strains isolated from Medicago sativa nodules in different geographical locations.</title>
        <authorList>
            <person name="Martinez-Hidalgo P."/>
            <person name="Flores-Felix J.D."/>
            <person name="Velazquez E."/>
            <person name="Brau L."/>
            <person name="Trujillo M.E."/>
            <person name="Martinez-Molina E."/>
        </authorList>
    </citation>
    <scope>NUCLEOTIDE SEQUENCE [LARGE SCALE GENOMIC DNA]</scope>
    <source>
        <strain evidence="13 15">ALFB5</strain>
    </source>
</reference>
<dbReference type="AlphaFoldDB" id="A0A3M9KA27"/>
<evidence type="ECO:0000256" key="10">
    <source>
        <dbReference type="ARBA" id="ARBA00031323"/>
    </source>
</evidence>
<dbReference type="Proteomes" id="UP000253958">
    <property type="component" value="Chromosome"/>
</dbReference>
<dbReference type="Proteomes" id="UP000471364">
    <property type="component" value="Unassembled WGS sequence"/>
</dbReference>
<dbReference type="InterPro" id="IPR000682">
    <property type="entry name" value="PCMT"/>
</dbReference>
<accession>A0A3M9KA27</accession>
<dbReference type="GO" id="GO:0004719">
    <property type="term" value="F:protein-L-isoaspartate (D-aspartate) O-methyltransferase activity"/>
    <property type="evidence" value="ECO:0007669"/>
    <property type="project" value="UniProtKB-EC"/>
</dbReference>